<keyword evidence="11" id="KW-1185">Reference proteome</keyword>
<dbReference type="EMBL" id="HE971709">
    <property type="protein sequence ID" value="CCK26568.1"/>
    <property type="molecule type" value="Genomic_DNA"/>
</dbReference>
<feature type="transmembrane region" description="Helical" evidence="7">
    <location>
        <begin position="681"/>
        <end position="711"/>
    </location>
</feature>
<keyword evidence="3 7" id="KW-0812">Transmembrane</keyword>
<evidence type="ECO:0000256" key="1">
    <source>
        <dbReference type="ARBA" id="ARBA00004651"/>
    </source>
</evidence>
<keyword evidence="4 7" id="KW-1133">Transmembrane helix</keyword>
<feature type="domain" description="MacB-like periplasmic core" evidence="9">
    <location>
        <begin position="417"/>
        <end position="614"/>
    </location>
</feature>
<evidence type="ECO:0000256" key="4">
    <source>
        <dbReference type="ARBA" id="ARBA00022989"/>
    </source>
</evidence>
<evidence type="ECO:0000313" key="10">
    <source>
        <dbReference type="EMBL" id="CCK26568.1"/>
    </source>
</evidence>
<dbReference type="RefSeq" id="WP_015656962.1">
    <property type="nucleotide sequence ID" value="NC_020504.1"/>
</dbReference>
<accession>K4QZP8</accession>
<dbReference type="Proteomes" id="UP000008043">
    <property type="component" value="Chromosome"/>
</dbReference>
<keyword evidence="5 7" id="KW-0472">Membrane</keyword>
<feature type="transmembrane region" description="Helical" evidence="7">
    <location>
        <begin position="247"/>
        <end position="272"/>
    </location>
</feature>
<dbReference type="OrthoDB" id="3207485at2"/>
<evidence type="ECO:0000259" key="9">
    <source>
        <dbReference type="Pfam" id="PF12704"/>
    </source>
</evidence>
<dbReference type="InterPro" id="IPR003838">
    <property type="entry name" value="ABC3_permease_C"/>
</dbReference>
<dbReference type="HOGENOM" id="CLU_360826_0_0_11"/>
<dbReference type="KEGG" id="sdv:BN159_2189"/>
<dbReference type="AlphaFoldDB" id="K4QZP8"/>
<comment type="similarity">
    <text evidence="6">Belongs to the ABC-4 integral membrane protein family.</text>
</comment>
<dbReference type="InterPro" id="IPR050250">
    <property type="entry name" value="Macrolide_Exporter_MacB"/>
</dbReference>
<comment type="subcellular location">
    <subcellularLocation>
        <location evidence="1">Cell membrane</location>
        <topology evidence="1">Multi-pass membrane protein</topology>
    </subcellularLocation>
</comment>
<sequence>MRAVWRAARAAVRRRRLQTVVIALVTLTSTAAMVVALGLVDAASGPFDKAFDKQRGPHVVAAFDADRVTDGELARAARQPGVEAIAGPFALASVELPTRAMEFGLGSEISVVGRADADGPVDRLDLWAGRWATRPGEVVVNRQSDWTSDDLGKKLRIPSGPTLTVVGFAFDLSRTADAWVTPEQIGALNPRTSQLLVRFDDAATQDELRTGVATLIEGLPADALTASRSYLTLKEQMSGSARAYTPYLMTFGILGIAVAVLIIGNVVSGAVISGMRHIGVLKALGFTPGQVVAVYLTMISVPAVLGCALGTVLGNLLARPFFEFVFSGPDAGVFHGSVSVPPWVNTVTLLGMPVLCVLAALAPAVRAHRMSAVRAISAGSAPRAGRALGIQRRLAGSRLPRSVSLGTGLPFARPGRSALTLAAVVLGVTTVTFATGLATTMDRFGSAGRDAYQVTVYVGQHKDGKEVRPKRSDAELHALFAGLPGADEVTARADVQVRMAGSADLVWIEARRGDRLRLDSVLTEGRWTRGAGEIVAGSAFLRHNDVRIGEYVRLEKGDRAERVRVVGEYMQSDPRSVVVDWSTFGTLAPREEPIAYHVRLRDGTDPAAYARAAADAEPGVSPAVQGANTVTQTVIGSATALTLMLAVVSALGVFNTVVLNTHDRRRDLGMLKSIGMTPRQVTAMTVTSMAVLGVTGSLLGVPLGIAAYELVVPRMAGAVDITLPAYMTDVWQAPALAGLALAGVVIAVLGALVPARRAGRLTVAEVLRNE</sequence>
<evidence type="ECO:0000256" key="5">
    <source>
        <dbReference type="ARBA" id="ARBA00023136"/>
    </source>
</evidence>
<dbReference type="STRING" id="1214101.BN159_2189"/>
<evidence type="ECO:0000256" key="6">
    <source>
        <dbReference type="ARBA" id="ARBA00038076"/>
    </source>
</evidence>
<evidence type="ECO:0000259" key="8">
    <source>
        <dbReference type="Pfam" id="PF02687"/>
    </source>
</evidence>
<feature type="transmembrane region" description="Helical" evidence="7">
    <location>
        <begin position="638"/>
        <end position="660"/>
    </location>
</feature>
<dbReference type="PANTHER" id="PTHR30572:SF4">
    <property type="entry name" value="ABC TRANSPORTER PERMEASE YTRF"/>
    <property type="match status" value="1"/>
</dbReference>
<dbReference type="InterPro" id="IPR025857">
    <property type="entry name" value="MacB_PCD"/>
</dbReference>
<feature type="domain" description="ABC3 transporter permease C-terminal" evidence="8">
    <location>
        <begin position="250"/>
        <end position="371"/>
    </location>
</feature>
<feature type="transmembrane region" description="Helical" evidence="7">
    <location>
        <begin position="731"/>
        <end position="753"/>
    </location>
</feature>
<dbReference type="GO" id="GO:0005886">
    <property type="term" value="C:plasma membrane"/>
    <property type="evidence" value="ECO:0007669"/>
    <property type="project" value="UniProtKB-SubCell"/>
</dbReference>
<dbReference type="Pfam" id="PF12704">
    <property type="entry name" value="MacB_PCD"/>
    <property type="match status" value="1"/>
</dbReference>
<dbReference type="PANTHER" id="PTHR30572">
    <property type="entry name" value="MEMBRANE COMPONENT OF TRANSPORTER-RELATED"/>
    <property type="match status" value="1"/>
</dbReference>
<protein>
    <submittedName>
        <fullName evidence="10">Uncharacterized protein</fullName>
    </submittedName>
</protein>
<name>K4QZP8_STRDJ</name>
<dbReference type="eggNOG" id="COG0577">
    <property type="taxonomic scope" value="Bacteria"/>
</dbReference>
<feature type="transmembrane region" description="Helical" evidence="7">
    <location>
        <begin position="418"/>
        <end position="438"/>
    </location>
</feature>
<dbReference type="PATRIC" id="fig|1214101.3.peg.2222"/>
<evidence type="ECO:0000313" key="11">
    <source>
        <dbReference type="Proteomes" id="UP000008043"/>
    </source>
</evidence>
<evidence type="ECO:0000256" key="7">
    <source>
        <dbReference type="SAM" id="Phobius"/>
    </source>
</evidence>
<dbReference type="GO" id="GO:0022857">
    <property type="term" value="F:transmembrane transporter activity"/>
    <property type="evidence" value="ECO:0007669"/>
    <property type="project" value="TreeGrafter"/>
</dbReference>
<gene>
    <name evidence="10" type="ORF">BN159_2189</name>
</gene>
<keyword evidence="2" id="KW-1003">Cell membrane</keyword>
<evidence type="ECO:0000256" key="2">
    <source>
        <dbReference type="ARBA" id="ARBA00022475"/>
    </source>
</evidence>
<feature type="transmembrane region" description="Helical" evidence="7">
    <location>
        <begin position="343"/>
        <end position="365"/>
    </location>
</feature>
<feature type="transmembrane region" description="Helical" evidence="7">
    <location>
        <begin position="293"/>
        <end position="318"/>
    </location>
</feature>
<dbReference type="Pfam" id="PF02687">
    <property type="entry name" value="FtsX"/>
    <property type="match status" value="2"/>
</dbReference>
<evidence type="ECO:0000256" key="3">
    <source>
        <dbReference type="ARBA" id="ARBA00022692"/>
    </source>
</evidence>
<feature type="domain" description="ABC3 transporter permease C-terminal" evidence="8">
    <location>
        <begin position="641"/>
        <end position="761"/>
    </location>
</feature>
<reference evidence="10 11" key="1">
    <citation type="journal article" date="2012" name="J. Bacteriol.">
        <title>Genome sequence of the bacterium Streptomyces davawensis JCM 4913 and heterologous production of the unique antibiotic roseoflavin.</title>
        <authorList>
            <person name="Jankowitsch F."/>
            <person name="Schwarz J."/>
            <person name="Ruckert C."/>
            <person name="Gust B."/>
            <person name="Szczepanowski R."/>
            <person name="Blom J."/>
            <person name="Pelzer S."/>
            <person name="Kalinowski J."/>
            <person name="Mack M."/>
        </authorList>
    </citation>
    <scope>NUCLEOTIDE SEQUENCE [LARGE SCALE GENOMIC DNA]</scope>
    <source>
        <strain evidence="11">DSM 101723 / JCM 4913 / KCC S-0913 / 768</strain>
    </source>
</reference>
<organism evidence="10 11">
    <name type="scientific">Streptomyces davaonensis (strain DSM 101723 / JCM 4913 / KCC S-0913 / 768)</name>
    <dbReference type="NCBI Taxonomy" id="1214101"/>
    <lineage>
        <taxon>Bacteria</taxon>
        <taxon>Bacillati</taxon>
        <taxon>Actinomycetota</taxon>
        <taxon>Actinomycetes</taxon>
        <taxon>Kitasatosporales</taxon>
        <taxon>Streptomycetaceae</taxon>
        <taxon>Streptomyces</taxon>
    </lineage>
</organism>
<proteinExistence type="inferred from homology"/>